<dbReference type="InterPro" id="IPR055635">
    <property type="entry name" value="DUF7211"/>
</dbReference>
<proteinExistence type="predicted"/>
<keyword evidence="3" id="KW-1185">Reference proteome</keyword>
<reference evidence="2 3" key="1">
    <citation type="submission" date="2015-11" db="EMBL/GenBank/DDBJ databases">
        <authorList>
            <person name="Amegashie A.K."/>
            <person name="Borst K.R."/>
            <person name="Casazza W.J."/>
            <person name="Chen K.H."/>
            <person name="Evans D.R."/>
            <person name="Huang J."/>
            <person name="Kaku B.M."/>
            <person name="Khetarpal S.K."/>
            <person name="Keifer M.E."/>
            <person name="Kolev H.M."/>
            <person name="McDonald H.N."/>
            <person name="Nkangabwa M.S."/>
            <person name="Rickstrew G.A."/>
            <person name="Schlossman J.R."/>
            <person name="Tender C.M."/>
            <person name="Thomas C.G."/>
            <person name="Vanderveen L.N."/>
            <person name="Varma R.N."/>
            <person name="Wong N."/>
            <person name="Zhang C.W."/>
            <person name="Cutting C.L."/>
            <person name="Davison P.A."/>
            <person name="Braun M.A."/>
            <person name="Lopez A.J."/>
            <person name="Jarvik J.W."/>
            <person name="Bradley K.W."/>
            <person name="Asai D.J."/>
            <person name="Bowman C.A."/>
            <person name="Russell D.A."/>
            <person name="Pope W.H."/>
            <person name="Jacobs-Sera D."/>
            <person name="Hendrix R.W."/>
            <person name="Hatfull G.F."/>
        </authorList>
    </citation>
    <scope>NUCLEOTIDE SEQUENCE [LARGE SCALE GENOMIC DNA]</scope>
</reference>
<feature type="region of interest" description="Disordered" evidence="1">
    <location>
        <begin position="20"/>
        <end position="40"/>
    </location>
</feature>
<name>A0A0U4K6E6_9CAUD</name>
<accession>A0A0U4K6E6</accession>
<organism evidence="2 3">
    <name type="scientific">Arthrobacter phage CapnMurica</name>
    <dbReference type="NCBI Taxonomy" id="1772294"/>
    <lineage>
        <taxon>Viruses</taxon>
        <taxon>Duplodnaviria</taxon>
        <taxon>Heunggongvirae</taxon>
        <taxon>Uroviricota</taxon>
        <taxon>Caudoviricetes</taxon>
        <taxon>Gordonvirus</taxon>
        <taxon>Gordonvirus captnmurica</taxon>
    </lineage>
</organism>
<protein>
    <submittedName>
        <fullName evidence="2">Uncharacterized protein</fullName>
    </submittedName>
</protein>
<evidence type="ECO:0000256" key="1">
    <source>
        <dbReference type="SAM" id="MobiDB-lite"/>
    </source>
</evidence>
<evidence type="ECO:0000313" key="2">
    <source>
        <dbReference type="EMBL" id="ALY08611.1"/>
    </source>
</evidence>
<dbReference type="RefSeq" id="YP_009603384.1">
    <property type="nucleotide sequence ID" value="NC_041951.1"/>
</dbReference>
<dbReference type="KEGG" id="vg:40079264"/>
<gene>
    <name evidence="2" type="primary">11</name>
    <name evidence="2" type="ORF">CAPNMURICA_11</name>
</gene>
<sequence length="180" mass="20026">MIVDEVDDFLMHYGVKGMKWGKRSSRPSTTPRSTERAAAKDAKEAALAKMYYGEGAGTRRKLIKNTVEARKKNDPAYAEAYDRHYGNQNMDKVTNKAVKQRKRTDRVNATVKTGKGVRHILNGNSQYANATAAILVGGALYAHKKGIDKMLLDKGKTLLNSPEFKKTSGDIFDQIKNFKG</sequence>
<dbReference type="OrthoDB" id="14342at10239"/>
<dbReference type="GeneID" id="40079264"/>
<dbReference type="Proteomes" id="UP000222888">
    <property type="component" value="Segment"/>
</dbReference>
<dbReference type="EMBL" id="KU160641">
    <property type="protein sequence ID" value="ALY08611.1"/>
    <property type="molecule type" value="Genomic_DNA"/>
</dbReference>
<evidence type="ECO:0000313" key="3">
    <source>
        <dbReference type="Proteomes" id="UP000222888"/>
    </source>
</evidence>
<dbReference type="Pfam" id="PF23847">
    <property type="entry name" value="DUF7211"/>
    <property type="match status" value="1"/>
</dbReference>